<dbReference type="PANTHER" id="PTHR30535:SF34">
    <property type="entry name" value="MOLYBDATE-BINDING PROTEIN MOLA"/>
    <property type="match status" value="1"/>
</dbReference>
<feature type="domain" description="Fe/B12 periplasmic-binding" evidence="4">
    <location>
        <begin position="72"/>
        <end position="320"/>
    </location>
</feature>
<dbReference type="SUPFAM" id="SSF53807">
    <property type="entry name" value="Helical backbone' metal receptor"/>
    <property type="match status" value="1"/>
</dbReference>
<gene>
    <name evidence="5" type="ORF">SAMN05421804_10457</name>
</gene>
<evidence type="ECO:0000259" key="4">
    <source>
        <dbReference type="PROSITE" id="PS50983"/>
    </source>
</evidence>
<dbReference type="PANTHER" id="PTHR30535">
    <property type="entry name" value="VITAMIN B12-BINDING PROTEIN"/>
    <property type="match status" value="1"/>
</dbReference>
<feature type="signal peptide" evidence="3">
    <location>
        <begin position="1"/>
        <end position="22"/>
    </location>
</feature>
<evidence type="ECO:0000256" key="1">
    <source>
        <dbReference type="ARBA" id="ARBA00008814"/>
    </source>
</evidence>
<name>A0A1G8N103_9CLOT</name>
<dbReference type="CDD" id="cd01143">
    <property type="entry name" value="YvrC"/>
    <property type="match status" value="1"/>
</dbReference>
<reference evidence="5 6" key="1">
    <citation type="submission" date="2016-10" db="EMBL/GenBank/DDBJ databases">
        <authorList>
            <person name="de Groot N.N."/>
        </authorList>
    </citation>
    <scope>NUCLEOTIDE SEQUENCE [LARGE SCALE GENOMIC DNA]</scope>
    <source>
        <strain evidence="5 6">CGMCC 1.5058</strain>
    </source>
</reference>
<evidence type="ECO:0000313" key="6">
    <source>
        <dbReference type="Proteomes" id="UP000183255"/>
    </source>
</evidence>
<dbReference type="PROSITE" id="PS51257">
    <property type="entry name" value="PROKAR_LIPOPROTEIN"/>
    <property type="match status" value="1"/>
</dbReference>
<sequence length="322" mass="35433">MYKKNKTTKLMLVLFLVMLVFSGCSGKKGEIDPSVPSVETETPSGNTLDTVYPLVVTDSTGNEVTITEKPMKVVSLAPSITETFFALGVEELLVGRTEYCDYPSEVSGIESVGTLQEPNIEKITDLEADLVIASTHFKEEVQKKLEELGITVLVLNPNDSFEGVYDVIGKMGTVLDAQVKAEEIISSMKEKVSSVEEKVKELSSPSVYYVVGYGEFGDYTAGKGTFISEMIERAGGTNIADDVEGWSYSLEKIVEHDPQIIIVSKYYETKNGFISAEGYKELTAVKEDKVVEIDSNLIDRQGPRLADGFEDLARAIHQDDFQ</sequence>
<evidence type="ECO:0000313" key="5">
    <source>
        <dbReference type="EMBL" id="SDI73786.1"/>
    </source>
</evidence>
<dbReference type="AlphaFoldDB" id="A0A1G8N103"/>
<dbReference type="Gene3D" id="3.40.50.1980">
    <property type="entry name" value="Nitrogenase molybdenum iron protein domain"/>
    <property type="match status" value="2"/>
</dbReference>
<organism evidence="5 6">
    <name type="scientific">Proteiniclasticum ruminis</name>
    <dbReference type="NCBI Taxonomy" id="398199"/>
    <lineage>
        <taxon>Bacteria</taxon>
        <taxon>Bacillati</taxon>
        <taxon>Bacillota</taxon>
        <taxon>Clostridia</taxon>
        <taxon>Eubacteriales</taxon>
        <taxon>Clostridiaceae</taxon>
        <taxon>Proteiniclasticum</taxon>
    </lineage>
</organism>
<proteinExistence type="inferred from homology"/>
<dbReference type="Pfam" id="PF01497">
    <property type="entry name" value="Peripla_BP_2"/>
    <property type="match status" value="1"/>
</dbReference>
<dbReference type="NCBIfam" id="NF038402">
    <property type="entry name" value="TroA_like"/>
    <property type="match status" value="1"/>
</dbReference>
<dbReference type="InterPro" id="IPR002491">
    <property type="entry name" value="ABC_transptr_periplasmic_BD"/>
</dbReference>
<dbReference type="Proteomes" id="UP000183255">
    <property type="component" value="Unassembled WGS sequence"/>
</dbReference>
<dbReference type="RefSeq" id="WP_031576269.1">
    <property type="nucleotide sequence ID" value="NZ_FNDZ01000004.1"/>
</dbReference>
<feature type="chain" id="PRO_5038576301" evidence="3">
    <location>
        <begin position="23"/>
        <end position="322"/>
    </location>
</feature>
<evidence type="ECO:0000256" key="3">
    <source>
        <dbReference type="SAM" id="SignalP"/>
    </source>
</evidence>
<comment type="similarity">
    <text evidence="1">Belongs to the bacterial solute-binding protein 8 family.</text>
</comment>
<dbReference type="InterPro" id="IPR054828">
    <property type="entry name" value="Vit_B12_bind_prot"/>
</dbReference>
<dbReference type="PROSITE" id="PS50983">
    <property type="entry name" value="FE_B12_PBP"/>
    <property type="match status" value="1"/>
</dbReference>
<protein>
    <submittedName>
        <fullName evidence="5">Iron complex transport system substrate-binding protein</fullName>
    </submittedName>
</protein>
<keyword evidence="2 3" id="KW-0732">Signal</keyword>
<evidence type="ECO:0000256" key="2">
    <source>
        <dbReference type="ARBA" id="ARBA00022729"/>
    </source>
</evidence>
<dbReference type="GO" id="GO:0071281">
    <property type="term" value="P:cellular response to iron ion"/>
    <property type="evidence" value="ECO:0007669"/>
    <property type="project" value="TreeGrafter"/>
</dbReference>
<accession>A0A1G8N103</accession>
<dbReference type="InterPro" id="IPR050902">
    <property type="entry name" value="ABC_Transporter_SBP"/>
</dbReference>
<dbReference type="EMBL" id="FNDZ01000004">
    <property type="protein sequence ID" value="SDI73786.1"/>
    <property type="molecule type" value="Genomic_DNA"/>
</dbReference>